<sequence length="155" mass="16648">MSLHHQNGISLIAVAIVSMLVALLSMGLLYYMRNGHLPMPEMWARWGKSANVISNELKNASGVQLPGSSSSNGTPGMRPAATVDEGVRRCTINGKTVYSDTLCTDTNPTTRQVKLHDARGIEAPKTPASQATASEADEEQLKKKIMEQALGNGKK</sequence>
<feature type="compositionally biased region" description="Polar residues" evidence="1">
    <location>
        <begin position="63"/>
        <end position="74"/>
    </location>
</feature>
<name>A0ABR6ZQ54_9BURK</name>
<accession>A0ABR6ZQ54</accession>
<feature type="region of interest" description="Disordered" evidence="1">
    <location>
        <begin position="63"/>
        <end position="83"/>
    </location>
</feature>
<organism evidence="3 4">
    <name type="scientific">Undibacterium hunanense</name>
    <dbReference type="NCBI Taxonomy" id="2762292"/>
    <lineage>
        <taxon>Bacteria</taxon>
        <taxon>Pseudomonadati</taxon>
        <taxon>Pseudomonadota</taxon>
        <taxon>Betaproteobacteria</taxon>
        <taxon>Burkholderiales</taxon>
        <taxon>Oxalobacteraceae</taxon>
        <taxon>Undibacterium</taxon>
    </lineage>
</organism>
<dbReference type="RefSeq" id="WP_186946915.1">
    <property type="nucleotide sequence ID" value="NZ_JACOGF010000004.1"/>
</dbReference>
<evidence type="ECO:0000313" key="3">
    <source>
        <dbReference type="EMBL" id="MBC3917663.1"/>
    </source>
</evidence>
<feature type="transmembrane region" description="Helical" evidence="2">
    <location>
        <begin position="12"/>
        <end position="32"/>
    </location>
</feature>
<protein>
    <recommendedName>
        <fullName evidence="5">DUF4124 domain-containing protein</fullName>
    </recommendedName>
</protein>
<proteinExistence type="predicted"/>
<comment type="caution">
    <text evidence="3">The sequence shown here is derived from an EMBL/GenBank/DDBJ whole genome shotgun (WGS) entry which is preliminary data.</text>
</comment>
<dbReference type="EMBL" id="JACOGF010000004">
    <property type="protein sequence ID" value="MBC3917663.1"/>
    <property type="molecule type" value="Genomic_DNA"/>
</dbReference>
<keyword evidence="2" id="KW-1133">Transmembrane helix</keyword>
<feature type="region of interest" description="Disordered" evidence="1">
    <location>
        <begin position="119"/>
        <end position="139"/>
    </location>
</feature>
<gene>
    <name evidence="3" type="ORF">H8L32_09280</name>
</gene>
<evidence type="ECO:0000256" key="1">
    <source>
        <dbReference type="SAM" id="MobiDB-lite"/>
    </source>
</evidence>
<keyword evidence="2" id="KW-0472">Membrane</keyword>
<reference evidence="3 4" key="1">
    <citation type="submission" date="2020-08" db="EMBL/GenBank/DDBJ databases">
        <title>Novel species isolated from subtropical streams in China.</title>
        <authorList>
            <person name="Lu H."/>
        </authorList>
    </citation>
    <scope>NUCLEOTIDE SEQUENCE [LARGE SCALE GENOMIC DNA]</scope>
    <source>
        <strain evidence="3 4">CY18W</strain>
    </source>
</reference>
<keyword evidence="4" id="KW-1185">Reference proteome</keyword>
<evidence type="ECO:0008006" key="5">
    <source>
        <dbReference type="Google" id="ProtNLM"/>
    </source>
</evidence>
<evidence type="ECO:0000313" key="4">
    <source>
        <dbReference type="Proteomes" id="UP000650424"/>
    </source>
</evidence>
<keyword evidence="2" id="KW-0812">Transmembrane</keyword>
<dbReference type="Proteomes" id="UP000650424">
    <property type="component" value="Unassembled WGS sequence"/>
</dbReference>
<evidence type="ECO:0000256" key="2">
    <source>
        <dbReference type="SAM" id="Phobius"/>
    </source>
</evidence>